<evidence type="ECO:0000256" key="3">
    <source>
        <dbReference type="ARBA" id="ARBA00023125"/>
    </source>
</evidence>
<dbReference type="SUPFAM" id="SSF53850">
    <property type="entry name" value="Periplasmic binding protein-like II"/>
    <property type="match status" value="1"/>
</dbReference>
<dbReference type="CDD" id="cd08414">
    <property type="entry name" value="PBP2_LTTR_aromatics_like"/>
    <property type="match status" value="1"/>
</dbReference>
<dbReference type="PROSITE" id="PS50931">
    <property type="entry name" value="HTH_LYSR"/>
    <property type="match status" value="1"/>
</dbReference>
<evidence type="ECO:0000259" key="5">
    <source>
        <dbReference type="PROSITE" id="PS50931"/>
    </source>
</evidence>
<dbReference type="Proteomes" id="UP000187941">
    <property type="component" value="Chromosome"/>
</dbReference>
<keyword evidence="7" id="KW-1185">Reference proteome</keyword>
<comment type="similarity">
    <text evidence="1">Belongs to the LysR transcriptional regulatory family.</text>
</comment>
<feature type="domain" description="HTH lysR-type" evidence="5">
    <location>
        <begin position="1"/>
        <end position="58"/>
    </location>
</feature>
<dbReference type="InterPro" id="IPR036390">
    <property type="entry name" value="WH_DNA-bd_sf"/>
</dbReference>
<evidence type="ECO:0000256" key="2">
    <source>
        <dbReference type="ARBA" id="ARBA00023015"/>
    </source>
</evidence>
<evidence type="ECO:0000313" key="6">
    <source>
        <dbReference type="EMBL" id="AQG78978.1"/>
    </source>
</evidence>
<dbReference type="InterPro" id="IPR005119">
    <property type="entry name" value="LysR_subst-bd"/>
</dbReference>
<dbReference type="PRINTS" id="PR00039">
    <property type="entry name" value="HTHLYSR"/>
</dbReference>
<dbReference type="AlphaFoldDB" id="A0A1P9WUF5"/>
<keyword evidence="2" id="KW-0805">Transcription regulation</keyword>
<dbReference type="GO" id="GO:0003700">
    <property type="term" value="F:DNA-binding transcription factor activity"/>
    <property type="evidence" value="ECO:0007669"/>
    <property type="project" value="InterPro"/>
</dbReference>
<sequence length="301" mass="33581">MDLRQLAFFVAVAEELNFSRAAEKMAIVQPALSRQIQQLEDDLGVLLFKRDKRNVALTPAGAYLLTQARQLRLTVADIVTQTQRVHNGQIGTLRIGHPGSALYSILPDTLVTLKGRYPDVTTSLAEISERELFESLLSHRVDVGLTREVNTDSRIQSVHLFAESLALVVPDTHPLAAGPFTGLEQCRHESFILCSLDASLNYGRLLMGLFEQSGYLPHKVYEANYGATVLRLVEKELGLAILPISYQHGSSLRLRFLPLPTKTDMYVIWRTDDLNPVLHNFLAICRETVALLETEAFAITT</sequence>
<dbReference type="STRING" id="1178516.AWR27_06335"/>
<dbReference type="PANTHER" id="PTHR30346:SF0">
    <property type="entry name" value="HCA OPERON TRANSCRIPTIONAL ACTIVATOR HCAR"/>
    <property type="match status" value="1"/>
</dbReference>
<evidence type="ECO:0000256" key="4">
    <source>
        <dbReference type="ARBA" id="ARBA00023163"/>
    </source>
</evidence>
<dbReference type="PANTHER" id="PTHR30346">
    <property type="entry name" value="TRANSCRIPTIONAL DUAL REGULATOR HCAR-RELATED"/>
    <property type="match status" value="1"/>
</dbReference>
<gene>
    <name evidence="6" type="ORF">AWR27_06335</name>
</gene>
<dbReference type="Pfam" id="PF00126">
    <property type="entry name" value="HTH_1"/>
    <property type="match status" value="1"/>
</dbReference>
<evidence type="ECO:0000313" key="7">
    <source>
        <dbReference type="Proteomes" id="UP000187941"/>
    </source>
</evidence>
<proteinExistence type="inferred from homology"/>
<dbReference type="Gene3D" id="3.40.190.10">
    <property type="entry name" value="Periplasmic binding protein-like II"/>
    <property type="match status" value="2"/>
</dbReference>
<name>A0A1P9WUF5_9BACT</name>
<dbReference type="SUPFAM" id="SSF46785">
    <property type="entry name" value="Winged helix' DNA-binding domain"/>
    <property type="match status" value="1"/>
</dbReference>
<dbReference type="EMBL" id="CP014263">
    <property type="protein sequence ID" value="AQG78978.1"/>
    <property type="molecule type" value="Genomic_DNA"/>
</dbReference>
<dbReference type="InterPro" id="IPR000847">
    <property type="entry name" value="LysR_HTH_N"/>
</dbReference>
<dbReference type="Pfam" id="PF03466">
    <property type="entry name" value="LysR_substrate"/>
    <property type="match status" value="1"/>
</dbReference>
<keyword evidence="4" id="KW-0804">Transcription</keyword>
<dbReference type="FunFam" id="1.10.10.10:FF:000001">
    <property type="entry name" value="LysR family transcriptional regulator"/>
    <property type="match status" value="1"/>
</dbReference>
<dbReference type="OrthoDB" id="9803735at2"/>
<dbReference type="GO" id="GO:0003677">
    <property type="term" value="F:DNA binding"/>
    <property type="evidence" value="ECO:0007669"/>
    <property type="project" value="UniProtKB-KW"/>
</dbReference>
<organism evidence="6 7">
    <name type="scientific">Spirosoma montaniterrae</name>
    <dbReference type="NCBI Taxonomy" id="1178516"/>
    <lineage>
        <taxon>Bacteria</taxon>
        <taxon>Pseudomonadati</taxon>
        <taxon>Bacteroidota</taxon>
        <taxon>Cytophagia</taxon>
        <taxon>Cytophagales</taxon>
        <taxon>Cytophagaceae</taxon>
        <taxon>Spirosoma</taxon>
    </lineage>
</organism>
<dbReference type="InterPro" id="IPR036388">
    <property type="entry name" value="WH-like_DNA-bd_sf"/>
</dbReference>
<keyword evidence="3" id="KW-0238">DNA-binding</keyword>
<evidence type="ECO:0000256" key="1">
    <source>
        <dbReference type="ARBA" id="ARBA00009437"/>
    </source>
</evidence>
<dbReference type="KEGG" id="smon:AWR27_06335"/>
<dbReference type="Gene3D" id="1.10.10.10">
    <property type="entry name" value="Winged helix-like DNA-binding domain superfamily/Winged helix DNA-binding domain"/>
    <property type="match status" value="1"/>
</dbReference>
<dbReference type="GO" id="GO:0032993">
    <property type="term" value="C:protein-DNA complex"/>
    <property type="evidence" value="ECO:0007669"/>
    <property type="project" value="TreeGrafter"/>
</dbReference>
<accession>A0A1P9WUF5</accession>
<dbReference type="RefSeq" id="WP_077130423.1">
    <property type="nucleotide sequence ID" value="NZ_CP014263.1"/>
</dbReference>
<reference evidence="6 7" key="1">
    <citation type="submission" date="2016-01" db="EMBL/GenBank/DDBJ databases">
        <authorList>
            <person name="Oliw E.H."/>
        </authorList>
    </citation>
    <scope>NUCLEOTIDE SEQUENCE [LARGE SCALE GENOMIC DNA]</scope>
    <source>
        <strain evidence="6 7">DY10</strain>
    </source>
</reference>
<protein>
    <recommendedName>
        <fullName evidence="5">HTH lysR-type domain-containing protein</fullName>
    </recommendedName>
</protein>